<feature type="domain" description="Schlafen AlbA-2" evidence="1">
    <location>
        <begin position="4"/>
        <end position="121"/>
    </location>
</feature>
<dbReference type="InterPro" id="IPR007421">
    <property type="entry name" value="Schlafen_AlbA_2_dom"/>
</dbReference>
<dbReference type="Gene3D" id="3.30.950.30">
    <property type="entry name" value="Schlafen, AAA domain"/>
    <property type="match status" value="1"/>
</dbReference>
<reference evidence="2 3" key="1">
    <citation type="submission" date="2019-06" db="EMBL/GenBank/DDBJ databases">
        <title>Flavibacter putida gen. nov., sp. nov., a novel marine bacterium of the family Flavobacteriaceae isolated from coastal seawater.</title>
        <authorList>
            <person name="Feng X."/>
        </authorList>
    </citation>
    <scope>NUCLEOTIDE SEQUENCE [LARGE SCALE GENOMIC DNA]</scope>
    <source>
        <strain evidence="2 3">PLHSN227</strain>
    </source>
</reference>
<dbReference type="InterPro" id="IPR038475">
    <property type="entry name" value="RecG_C_sf"/>
</dbReference>
<evidence type="ECO:0000313" key="3">
    <source>
        <dbReference type="Proteomes" id="UP000317169"/>
    </source>
</evidence>
<keyword evidence="3" id="KW-1185">Reference proteome</keyword>
<dbReference type="AlphaFoldDB" id="A0A507ZPL5"/>
<dbReference type="EMBL" id="VIAR01000008">
    <property type="protein sequence ID" value="TQD38521.1"/>
    <property type="molecule type" value="Genomic_DNA"/>
</dbReference>
<dbReference type="InterPro" id="IPR038461">
    <property type="entry name" value="Schlafen_AlbA_2_dom_sf"/>
</dbReference>
<dbReference type="OrthoDB" id="9768354at2"/>
<dbReference type="PANTHER" id="PTHR30595">
    <property type="entry name" value="GLPR-RELATED TRANSCRIPTIONAL REPRESSOR"/>
    <property type="match status" value="1"/>
</dbReference>
<evidence type="ECO:0000259" key="1">
    <source>
        <dbReference type="Pfam" id="PF04326"/>
    </source>
</evidence>
<comment type="caution">
    <text evidence="2">The sequence shown here is derived from an EMBL/GenBank/DDBJ whole genome shotgun (WGS) entry which is preliminary data.</text>
</comment>
<organism evidence="2 3">
    <name type="scientific">Haloflavibacter putidus</name>
    <dbReference type="NCBI Taxonomy" id="2576776"/>
    <lineage>
        <taxon>Bacteria</taxon>
        <taxon>Pseudomonadati</taxon>
        <taxon>Bacteroidota</taxon>
        <taxon>Flavobacteriia</taxon>
        <taxon>Flavobacteriales</taxon>
        <taxon>Flavobacteriaceae</taxon>
        <taxon>Haloflavibacter</taxon>
    </lineage>
</organism>
<sequence>MQQEDKNREYKSIKKVFGKSADLKSLAETCVCLANAQGGQIFIGVEDKTLNPPESQKIDVQDINKALKRLRDLTDGVGIVNQETVIAENGGEYLILKILPSMKTIATTSSGKVFIRVSDNCFSVSSDELTHLAAEKNAFQWELVVSQKIRLDEADPEKLNSVLLDIQKSDKVSDFIKNKEHFEILEFYQLIDAEGFLTNLGVLWLGKPSQRARLSYPVTVQYIVYNEKEEKIRKKSWHFHQYNPKELVLDIEKEAVELAYSSELPDGLFRKNIRQYPKEVIRELLINAIAHKKYTMSGDIFIEVYPEKLVITNPGGLPLGVTPNNILHERHRRNPHLIQILSDLNLMEGEGSGYDLVFEKLARDAKPLPNIESSYSKLSVTVSSMTINPDAVSVLDYIDKHFDLSQKEYIALGVIATEKKILSTQLASKLQLSEEDKMRSWVNGLLSNKIIITQGKRKGTSYLLNPDLFAQAKLDITPSLKTLEPHKIEALIVEDLRYNGESKMSEIRSRIPEIDSKELQKTVYKLVKNEILDKKGSKKDRTYFCSKKNK</sequence>
<dbReference type="Pfam" id="PF04326">
    <property type="entry name" value="SLFN_AlbA_2"/>
    <property type="match status" value="1"/>
</dbReference>
<dbReference type="RefSeq" id="WP_141421948.1">
    <property type="nucleotide sequence ID" value="NZ_VIAR01000008.1"/>
</dbReference>
<protein>
    <recommendedName>
        <fullName evidence="1">Schlafen AlbA-2 domain-containing protein</fullName>
    </recommendedName>
</protein>
<accession>A0A507ZPL5</accession>
<dbReference type="Pfam" id="PF13749">
    <property type="entry name" value="HATPase_c_4"/>
    <property type="match status" value="1"/>
</dbReference>
<evidence type="ECO:0000313" key="2">
    <source>
        <dbReference type="EMBL" id="TQD38521.1"/>
    </source>
</evidence>
<dbReference type="Proteomes" id="UP000317169">
    <property type="component" value="Unassembled WGS sequence"/>
</dbReference>
<dbReference type="Gene3D" id="3.30.565.60">
    <property type="match status" value="1"/>
</dbReference>
<proteinExistence type="predicted"/>
<gene>
    <name evidence="2" type="ORF">FKR84_08865</name>
</gene>
<name>A0A507ZPL5_9FLAO</name>
<dbReference type="PANTHER" id="PTHR30595:SF6">
    <property type="entry name" value="SCHLAFEN ALBA-2 DOMAIN-CONTAINING PROTEIN"/>
    <property type="match status" value="1"/>
</dbReference>